<sequence length="61" mass="7329">MQIQQDFCRKLCDQNLLVDKYGMSPLSHILMNLILKFVLFFLVHLLYLVAIYQKLFRILLL</sequence>
<keyword evidence="1" id="KW-1133">Transmembrane helix</keyword>
<feature type="transmembrane region" description="Helical" evidence="1">
    <location>
        <begin position="29"/>
        <end position="52"/>
    </location>
</feature>
<dbReference type="Proteomes" id="UP000050700">
    <property type="component" value="Unassembled WGS sequence"/>
</dbReference>
<keyword evidence="1" id="KW-0472">Membrane</keyword>
<name>A0A158SYN3_HAEIF</name>
<evidence type="ECO:0000256" key="1">
    <source>
        <dbReference type="SAM" id="Phobius"/>
    </source>
</evidence>
<evidence type="ECO:0000313" key="3">
    <source>
        <dbReference type="Proteomes" id="UP000050700"/>
    </source>
</evidence>
<reference evidence="2 3" key="1">
    <citation type="submission" date="2014-05" db="EMBL/GenBank/DDBJ databases">
        <title>Methylome analysis of the phasevarions of Haemophilus influenzae.</title>
        <authorList>
            <person name="Atack J.M."/>
            <person name="Fox K.L."/>
            <person name="Power P.M."/>
            <person name="Clark T."/>
            <person name="Jurcisek J."/>
            <person name="Korlach J."/>
            <person name="Bakaletz L.O."/>
            <person name="Jennings M.P."/>
        </authorList>
    </citation>
    <scope>NUCLEOTIDE SEQUENCE [LARGE SCALE GENOMIC DNA]</scope>
    <source>
        <strain evidence="2 3">1209</strain>
    </source>
</reference>
<gene>
    <name evidence="2" type="ORF">NTHI1209_01600</name>
</gene>
<dbReference type="AlphaFoldDB" id="A0A158SYN3"/>
<organism evidence="2 3">
    <name type="scientific">Haemophilus influenzae</name>
    <dbReference type="NCBI Taxonomy" id="727"/>
    <lineage>
        <taxon>Bacteria</taxon>
        <taxon>Pseudomonadati</taxon>
        <taxon>Pseudomonadota</taxon>
        <taxon>Gammaproteobacteria</taxon>
        <taxon>Pasteurellales</taxon>
        <taxon>Pasteurellaceae</taxon>
        <taxon>Haemophilus</taxon>
    </lineage>
</organism>
<protein>
    <submittedName>
        <fullName evidence="2">Uncharacterized protein</fullName>
    </submittedName>
</protein>
<keyword evidence="1" id="KW-0812">Transmembrane</keyword>
<proteinExistence type="predicted"/>
<evidence type="ECO:0000313" key="2">
    <source>
        <dbReference type="EMBL" id="KIS35977.1"/>
    </source>
</evidence>
<comment type="caution">
    <text evidence="2">The sequence shown here is derived from an EMBL/GenBank/DDBJ whole genome shotgun (WGS) entry which is preliminary data.</text>
</comment>
<accession>A0A158SYN3</accession>
<dbReference type="EMBL" id="JMQP01000002">
    <property type="protein sequence ID" value="KIS35977.1"/>
    <property type="molecule type" value="Genomic_DNA"/>
</dbReference>